<dbReference type="InterPro" id="IPR025476">
    <property type="entry name" value="Helitron_helicase-like"/>
</dbReference>
<feature type="region of interest" description="Disordered" evidence="1">
    <location>
        <begin position="957"/>
        <end position="981"/>
    </location>
</feature>
<feature type="domain" description="Helitron helicase-like" evidence="2">
    <location>
        <begin position="534"/>
        <end position="719"/>
    </location>
</feature>
<gene>
    <name evidence="4" type="ORF">CCMP2556_LOCUS1795</name>
</gene>
<dbReference type="Pfam" id="PF20209">
    <property type="entry name" value="DUF6570"/>
    <property type="match status" value="1"/>
</dbReference>
<proteinExistence type="predicted"/>
<evidence type="ECO:0000259" key="2">
    <source>
        <dbReference type="Pfam" id="PF14214"/>
    </source>
</evidence>
<name>A0ABP0HJV1_9DINO</name>
<feature type="region of interest" description="Disordered" evidence="1">
    <location>
        <begin position="1325"/>
        <end position="1350"/>
    </location>
</feature>
<feature type="compositionally biased region" description="Low complexity" evidence="1">
    <location>
        <begin position="1340"/>
        <end position="1350"/>
    </location>
</feature>
<sequence>MSRQRTIAANFDERLRCPAGTSEEGRVEAACVVCARRFWAHELNKVLLFTDPAQAEGLPQLPDGVDAAVRPSQQHRLCRLLGVPRYAERWPHIALEELQKSAVEHPFLPGEYVLLHRRRMPEDPRQPSPVCRDCRTSLTAQVLTLPRHALANDLWLGRALPELRSLSAGTKRLLPLVRVCMQVTVLQPVVLPHAERQKGFIGNTIFLPQASPSAVEAVLPPRAEDMAEHILFVLVGHNRGDLRSSATMQAPREEYVAAVGRKSSYNGDRRTLKAKRAASRRRTTLAWRRTRRSPASERTKIQDSHLISSIVGLNDTSDDENRWLRVCRDVEDLCRRKPRQYDTDAELVVRNRANNDLGVDAAQMEGANLLGREGAHERGVLRRIRQVQTVAAHGVETERQAQGQMFEVRPQKLVVPSRDTPLSMFEPGTWAMAFPTLFPWGDGVPFLKRETSMEASEVFRYLLLREELQYSGDAGVEDEEQLLPTMYDVQRRLTLMRASKAYVKRSGFGRHCSVIASVTSEHLLKAMALHGEKADIRELLRSPDVDVPLKRALGSVLQASSNVLGTEGHRSQIRLRGHAAGWHYGPSHIFVTPNLADSRASLLLQLHLQGGSRVEAYEVDLAWDLEAPALPSLSAMRRILAADPVSQARFFDVMMTLFFEEILGTLPPLTRASFRGGLARDFEDGFAASTHAGCFGDVAAFCGPLETQGRGSMHPHILVVLLGHDLGNRLRSVLATAARGELVIELERWSRAVLQAASRIRYDSQQALSQQLEQEVCPLPLSENQRAACGRQYSDVPLRSTEPDGHEAATESSTPLRLTGCFASLRPHYVRRSKAAAFNAASWNAAKGKRGCRFGCFQVELHKETEDSGLEKVRARCLKGWPRVQRAQFMILPRENVPLEEEEAMKNENPHVFQPQRDHPFEGMSNPIAQVSMRCNVDVKYLGRGFCDADLQKLAANEEDGDGQGGDAQPPDGERKKKDKSLDARLHRVVVDMFRDMQDVQFYTGEYASKKFEVSRSLLPELFAGVQRLEAEEAQRDMPSGHDTAVAEAAPVPEAASLPAEVARLRALSLLRRLAFGMQRCVAKSNGEMAYQLLFQQEQLVSYSGYNMFFRFVPYAMFRCRAVALDAAAASAPHLKVLPLEPVEAEETDAIPVQEVAEVFDEEDLTESGIPTGGTRVVSHNQKDDYLHRGASELRTADDNVVVPVDLRLPGQNETEKYAAFMLGLSLPFPRCPGAQHCGESWQCFHCHEIEKLEGNGFLRASFSKTWKHWKACMQVRKVNAQERLLAGLSLPFLRDLVGLREWCDVSCLYEMLLDGADPEISEEMPAQEPAGEDAEDQGTLFPSASTPSPLSSTYHLMWRLGKVFKGKHGRYVDLPRIHERICWSLGIPCGFHYTQLTPLEHMSHVQLQWLERFRLHHEARQLSSSQRRAERFAYMTKEEEGEDVEECWTQHVLFLWGAKSW</sequence>
<keyword evidence="5" id="KW-1185">Reference proteome</keyword>
<protein>
    <recommendedName>
        <fullName evidence="6">Helitron helicase-like domain-containing protein</fullName>
    </recommendedName>
</protein>
<evidence type="ECO:0000259" key="3">
    <source>
        <dbReference type="Pfam" id="PF20209"/>
    </source>
</evidence>
<evidence type="ECO:0008006" key="6">
    <source>
        <dbReference type="Google" id="ProtNLM"/>
    </source>
</evidence>
<evidence type="ECO:0000256" key="1">
    <source>
        <dbReference type="SAM" id="MobiDB-lite"/>
    </source>
</evidence>
<dbReference type="Proteomes" id="UP001642484">
    <property type="component" value="Unassembled WGS sequence"/>
</dbReference>
<organism evidence="4 5">
    <name type="scientific">Durusdinium trenchii</name>
    <dbReference type="NCBI Taxonomy" id="1381693"/>
    <lineage>
        <taxon>Eukaryota</taxon>
        <taxon>Sar</taxon>
        <taxon>Alveolata</taxon>
        <taxon>Dinophyceae</taxon>
        <taxon>Suessiales</taxon>
        <taxon>Symbiodiniaceae</taxon>
        <taxon>Durusdinium</taxon>
    </lineage>
</organism>
<dbReference type="Pfam" id="PF14214">
    <property type="entry name" value="Helitron_like_N"/>
    <property type="match status" value="1"/>
</dbReference>
<comment type="caution">
    <text evidence="4">The sequence shown here is derived from an EMBL/GenBank/DDBJ whole genome shotgun (WGS) entry which is preliminary data.</text>
</comment>
<evidence type="ECO:0000313" key="5">
    <source>
        <dbReference type="Proteomes" id="UP001642484"/>
    </source>
</evidence>
<dbReference type="EMBL" id="CAXAMN010000627">
    <property type="protein sequence ID" value="CAK8989796.1"/>
    <property type="molecule type" value="Genomic_DNA"/>
</dbReference>
<evidence type="ECO:0000313" key="4">
    <source>
        <dbReference type="EMBL" id="CAK8989796.1"/>
    </source>
</evidence>
<accession>A0ABP0HJV1</accession>
<feature type="compositionally biased region" description="Basic and acidic residues" evidence="1">
    <location>
        <begin position="972"/>
        <end position="981"/>
    </location>
</feature>
<feature type="domain" description="DUF6570" evidence="3">
    <location>
        <begin position="145"/>
        <end position="253"/>
    </location>
</feature>
<reference evidence="4 5" key="1">
    <citation type="submission" date="2024-02" db="EMBL/GenBank/DDBJ databases">
        <authorList>
            <person name="Chen Y."/>
            <person name="Shah S."/>
            <person name="Dougan E. K."/>
            <person name="Thang M."/>
            <person name="Chan C."/>
        </authorList>
    </citation>
    <scope>NUCLEOTIDE SEQUENCE [LARGE SCALE GENOMIC DNA]</scope>
</reference>
<dbReference type="InterPro" id="IPR046700">
    <property type="entry name" value="DUF6570"/>
</dbReference>